<protein>
    <submittedName>
        <fullName evidence="3">Uncharacterized protein</fullName>
    </submittedName>
</protein>
<comment type="caution">
    <text evidence="3">The sequence shown here is derived from an EMBL/GenBank/DDBJ whole genome shotgun (WGS) entry which is preliminary data.</text>
</comment>
<keyword evidence="4" id="KW-1185">Reference proteome</keyword>
<keyword evidence="2" id="KW-1133">Transmembrane helix</keyword>
<evidence type="ECO:0000256" key="2">
    <source>
        <dbReference type="SAM" id="Phobius"/>
    </source>
</evidence>
<name>A0ABD0M7D3_9CAEN</name>
<sequence>MPTAIVYVNSKFLFQVYCVYIILRLVSAHIAFFLRCEIFSVVKAFQAAHTRSFLRSSLTITHSQHTRVSDLWPRLSGGGRLSQSRTLSTPQYPTNRPHSFTDDLCPSNGEGEENLRHARIPAGYTWTPVGQHELRPRQCSASGRTENSEPWNTPSVVVLSSLEDADACVRSVIYTTQMLVLDLLLTKTRSVAHVRSVI</sequence>
<feature type="compositionally biased region" description="Polar residues" evidence="1">
    <location>
        <begin position="81"/>
        <end position="98"/>
    </location>
</feature>
<gene>
    <name evidence="3" type="ORF">BaRGS_00001522</name>
</gene>
<dbReference type="AlphaFoldDB" id="A0ABD0M7D3"/>
<keyword evidence="2" id="KW-0472">Membrane</keyword>
<dbReference type="Proteomes" id="UP001519460">
    <property type="component" value="Unassembled WGS sequence"/>
</dbReference>
<feature type="region of interest" description="Disordered" evidence="1">
    <location>
        <begin position="79"/>
        <end position="99"/>
    </location>
</feature>
<evidence type="ECO:0000256" key="1">
    <source>
        <dbReference type="SAM" id="MobiDB-lite"/>
    </source>
</evidence>
<keyword evidence="2" id="KW-0812">Transmembrane</keyword>
<reference evidence="3 4" key="1">
    <citation type="journal article" date="2023" name="Sci. Data">
        <title>Genome assembly of the Korean intertidal mud-creeper Batillaria attramentaria.</title>
        <authorList>
            <person name="Patra A.K."/>
            <person name="Ho P.T."/>
            <person name="Jun S."/>
            <person name="Lee S.J."/>
            <person name="Kim Y."/>
            <person name="Won Y.J."/>
        </authorList>
    </citation>
    <scope>NUCLEOTIDE SEQUENCE [LARGE SCALE GENOMIC DNA]</scope>
    <source>
        <strain evidence="3">Wonlab-2016</strain>
    </source>
</reference>
<evidence type="ECO:0000313" key="4">
    <source>
        <dbReference type="Proteomes" id="UP001519460"/>
    </source>
</evidence>
<evidence type="ECO:0000313" key="3">
    <source>
        <dbReference type="EMBL" id="KAK7507587.1"/>
    </source>
</evidence>
<organism evidence="3 4">
    <name type="scientific">Batillaria attramentaria</name>
    <dbReference type="NCBI Taxonomy" id="370345"/>
    <lineage>
        <taxon>Eukaryota</taxon>
        <taxon>Metazoa</taxon>
        <taxon>Spiralia</taxon>
        <taxon>Lophotrochozoa</taxon>
        <taxon>Mollusca</taxon>
        <taxon>Gastropoda</taxon>
        <taxon>Caenogastropoda</taxon>
        <taxon>Sorbeoconcha</taxon>
        <taxon>Cerithioidea</taxon>
        <taxon>Batillariidae</taxon>
        <taxon>Batillaria</taxon>
    </lineage>
</organism>
<feature type="transmembrane region" description="Helical" evidence="2">
    <location>
        <begin position="12"/>
        <end position="34"/>
    </location>
</feature>
<proteinExistence type="predicted"/>
<dbReference type="EMBL" id="JACVVK020000004">
    <property type="protein sequence ID" value="KAK7507587.1"/>
    <property type="molecule type" value="Genomic_DNA"/>
</dbReference>
<accession>A0ABD0M7D3</accession>